<evidence type="ECO:0000313" key="1">
    <source>
        <dbReference type="EMBL" id="QNP30887.1"/>
    </source>
</evidence>
<sequence length="244" mass="28226">MTRLYTDICNQDVRKLLETLANKGVNPDQYKETMTKIGDNLGNFLLTKINDKTSDIYLACTVEDADFLAKGILSELENHYHNIGFACFWNKRFSPFEIEDLKVAPILKKYQEPSHGKVQYLIVIKSIISGACVVRTNLVNLIQKIEPEKIFIVAPVIYKNAEQKLKDEFDENIYSKFEFLYFAKDDERTNEGEVIPGIGGNVYLRLGFDGQDNKNEYIPEIVKKRRSQFMRQKQEIHLSKNISN</sequence>
<gene>
    <name evidence="1" type="ORF">IAR63_07875</name>
</gene>
<dbReference type="EMBL" id="CP060822">
    <property type="protein sequence ID" value="QNP30887.1"/>
    <property type="molecule type" value="Genomic_DNA"/>
</dbReference>
<dbReference type="RefSeq" id="WP_057178074.1">
    <property type="nucleotide sequence ID" value="NZ_CP060822.1"/>
</dbReference>
<dbReference type="GeneID" id="92780955"/>
<evidence type="ECO:0000313" key="2">
    <source>
        <dbReference type="Proteomes" id="UP000516013"/>
    </source>
</evidence>
<keyword evidence="2" id="KW-1185">Reference proteome</keyword>
<reference evidence="1 2" key="1">
    <citation type="submission" date="2020-08" db="EMBL/GenBank/DDBJ databases">
        <title>Complete genome sequence of Raphidiopsis curvispora isolated from drinking water reservoir in South Korea.</title>
        <authorList>
            <person name="Jeong J."/>
        </authorList>
    </citation>
    <scope>NUCLEOTIDE SEQUENCE [LARGE SCALE GENOMIC DNA]</scope>
    <source>
        <strain evidence="1 2">GIHE-G1</strain>
    </source>
</reference>
<name>A0A7H0F4C1_9CYAN</name>
<accession>A0A7H0F4C1</accession>
<dbReference type="Proteomes" id="UP000516013">
    <property type="component" value="Chromosome"/>
</dbReference>
<dbReference type="AlphaFoldDB" id="A0A7H0F4C1"/>
<protein>
    <submittedName>
        <fullName evidence="1">Uncharacterized protein</fullName>
    </submittedName>
</protein>
<proteinExistence type="predicted"/>
<dbReference type="KEGG" id="ccur:IAR63_07875"/>
<organism evidence="1 2">
    <name type="scientific">Cylindrospermopsis curvispora GIHE-G1</name>
    <dbReference type="NCBI Taxonomy" id="2666332"/>
    <lineage>
        <taxon>Bacteria</taxon>
        <taxon>Bacillati</taxon>
        <taxon>Cyanobacteriota</taxon>
        <taxon>Cyanophyceae</taxon>
        <taxon>Nostocales</taxon>
        <taxon>Aphanizomenonaceae</taxon>
        <taxon>Cylindrospermopsis</taxon>
    </lineage>
</organism>